<reference evidence="6 7" key="1">
    <citation type="submission" date="2020-09" db="EMBL/GenBank/DDBJ databases">
        <title>Investigation of environmental microbe.</title>
        <authorList>
            <person name="Ou Y."/>
            <person name="Kang Q."/>
        </authorList>
    </citation>
    <scope>NUCLEOTIDE SEQUENCE [LARGE SCALE GENOMIC DNA]</scope>
    <source>
        <strain evidence="6 7">KJZ-9</strain>
    </source>
</reference>
<feature type="binding site" evidence="5">
    <location>
        <position position="71"/>
    </location>
    <ligand>
        <name>a divalent metal cation</name>
        <dbReference type="ChEBI" id="CHEBI:60240"/>
        <label>1</label>
    </ligand>
</feature>
<feature type="binding site" evidence="5">
    <location>
        <position position="109"/>
    </location>
    <ligand>
        <name>a divalent metal cation</name>
        <dbReference type="ChEBI" id="CHEBI:60240"/>
        <label>1</label>
    </ligand>
</feature>
<evidence type="ECO:0000256" key="1">
    <source>
        <dbReference type="ARBA" id="ARBA00006964"/>
    </source>
</evidence>
<dbReference type="Proteomes" id="UP000516421">
    <property type="component" value="Chromosome"/>
</dbReference>
<evidence type="ECO:0000313" key="7">
    <source>
        <dbReference type="Proteomes" id="UP000516421"/>
    </source>
</evidence>
<dbReference type="InterPro" id="IPR036069">
    <property type="entry name" value="DUF34/NIF3_sf"/>
</dbReference>
<evidence type="ECO:0000256" key="4">
    <source>
        <dbReference type="ARBA" id="ARBA00022723"/>
    </source>
</evidence>
<dbReference type="Pfam" id="PF01784">
    <property type="entry name" value="DUF34_NIF3"/>
    <property type="match status" value="1"/>
</dbReference>
<feature type="binding site" evidence="5">
    <location>
        <position position="245"/>
    </location>
    <ligand>
        <name>a divalent metal cation</name>
        <dbReference type="ChEBI" id="CHEBI:60240"/>
        <label>1</label>
    </ligand>
</feature>
<evidence type="ECO:0000256" key="3">
    <source>
        <dbReference type="ARBA" id="ARBA00022112"/>
    </source>
</evidence>
<evidence type="ECO:0000256" key="2">
    <source>
        <dbReference type="ARBA" id="ARBA00011643"/>
    </source>
</evidence>
<dbReference type="RefSeq" id="WP_190618464.1">
    <property type="nucleotide sequence ID" value="NZ_CP061538.1"/>
</dbReference>
<feature type="binding site" evidence="5">
    <location>
        <position position="249"/>
    </location>
    <ligand>
        <name>a divalent metal cation</name>
        <dbReference type="ChEBI" id="CHEBI:60240"/>
        <label>1</label>
    </ligand>
</feature>
<dbReference type="GO" id="GO:0005737">
    <property type="term" value="C:cytoplasm"/>
    <property type="evidence" value="ECO:0007669"/>
    <property type="project" value="TreeGrafter"/>
</dbReference>
<dbReference type="AlphaFoldDB" id="A0A7H2BMC7"/>
<evidence type="ECO:0000313" key="6">
    <source>
        <dbReference type="EMBL" id="QNV40823.1"/>
    </source>
</evidence>
<comment type="subunit">
    <text evidence="2">Homohexamer.</text>
</comment>
<proteinExistence type="inferred from homology"/>
<keyword evidence="4 5" id="KW-0479">Metal-binding</keyword>
<dbReference type="KEGG" id="rama:IDM48_05395"/>
<dbReference type="FunFam" id="3.40.1390.30:FF:000001">
    <property type="entry name" value="GTP cyclohydrolase 1 type 2"/>
    <property type="match status" value="1"/>
</dbReference>
<dbReference type="EMBL" id="CP061538">
    <property type="protein sequence ID" value="QNV40823.1"/>
    <property type="molecule type" value="Genomic_DNA"/>
</dbReference>
<dbReference type="PANTHER" id="PTHR13799:SF14">
    <property type="entry name" value="GTP CYCLOHYDROLASE 1 TYPE 2 HOMOLOG"/>
    <property type="match status" value="1"/>
</dbReference>
<dbReference type="NCBIfam" id="TIGR00486">
    <property type="entry name" value="YbgI_SA1388"/>
    <property type="match status" value="1"/>
</dbReference>
<keyword evidence="7" id="KW-1185">Reference proteome</keyword>
<dbReference type="SUPFAM" id="SSF102705">
    <property type="entry name" value="NIF3 (NGG1p interacting factor 3)-like"/>
    <property type="match status" value="1"/>
</dbReference>
<dbReference type="PANTHER" id="PTHR13799">
    <property type="entry name" value="NGG1 INTERACTING FACTOR 3"/>
    <property type="match status" value="1"/>
</dbReference>
<comment type="similarity">
    <text evidence="1">Belongs to the GTP cyclohydrolase I type 2/NIF3 family.</text>
</comment>
<dbReference type="Gene3D" id="3.40.1390.30">
    <property type="entry name" value="NIF3 (NGG1p interacting factor 3)-like"/>
    <property type="match status" value="2"/>
</dbReference>
<sequence length="302" mass="32214">MNTQNVPSLEKVLEVFHEMFPLSIAESWDASGQVTGRPSDPVRTVGFAVDATVATAHEAVSRNAQLLITHHPLLLKGTSFLPASDYKGEVVHTLIENHCGLLGAHTNVDSAPLGTNDAFMKNLGIAATEILDSPETVEIEGKQVEVGIGRVGSLPAPLTLKELAKKIADFLPATAAGLRVAGTPQTKIQKIALCTGAGDSLFDAVRAHQADVYITADLRHHPASEARETALISGLGTPCLIDCSHFASEWLWMTDAAEALKQRLVKQGFEIETYVSELNTDPWDFVVSTSVVDGSASTALLK</sequence>
<name>A0A7H2BMC7_9MICC</name>
<evidence type="ECO:0000256" key="5">
    <source>
        <dbReference type="PIRSR" id="PIRSR602678-1"/>
    </source>
</evidence>
<accession>A0A7H2BMC7</accession>
<dbReference type="GO" id="GO:0046872">
    <property type="term" value="F:metal ion binding"/>
    <property type="evidence" value="ECO:0007669"/>
    <property type="project" value="UniProtKB-KW"/>
</dbReference>
<organism evidence="6 7">
    <name type="scientific">Rothia amarae</name>
    <dbReference type="NCBI Taxonomy" id="169480"/>
    <lineage>
        <taxon>Bacteria</taxon>
        <taxon>Bacillati</taxon>
        <taxon>Actinomycetota</taxon>
        <taxon>Actinomycetes</taxon>
        <taxon>Micrococcales</taxon>
        <taxon>Micrococcaceae</taxon>
        <taxon>Rothia</taxon>
    </lineage>
</organism>
<feature type="binding site" evidence="5">
    <location>
        <position position="70"/>
    </location>
    <ligand>
        <name>a divalent metal cation</name>
        <dbReference type="ChEBI" id="CHEBI:60240"/>
        <label>1</label>
    </ligand>
</feature>
<dbReference type="InterPro" id="IPR002678">
    <property type="entry name" value="DUF34/NIF3"/>
</dbReference>
<protein>
    <recommendedName>
        <fullName evidence="3">GTP cyclohydrolase 1 type 2 homolog</fullName>
    </recommendedName>
</protein>
<gene>
    <name evidence="6" type="ORF">IDM48_05395</name>
</gene>